<organism evidence="2 3">
    <name type="scientific">Arthrobacter horti</name>
    <dbReference type="NCBI Taxonomy" id="3068273"/>
    <lineage>
        <taxon>Bacteria</taxon>
        <taxon>Bacillati</taxon>
        <taxon>Actinomycetota</taxon>
        <taxon>Actinomycetes</taxon>
        <taxon>Micrococcales</taxon>
        <taxon>Micrococcaceae</taxon>
        <taxon>Arthrobacter</taxon>
    </lineage>
</organism>
<protein>
    <recommendedName>
        <fullName evidence="4">Secreted protein</fullName>
    </recommendedName>
</protein>
<keyword evidence="3" id="KW-1185">Reference proteome</keyword>
<dbReference type="EMBL" id="JAVALS010000008">
    <property type="protein sequence ID" value="MDP5227798.1"/>
    <property type="molecule type" value="Genomic_DNA"/>
</dbReference>
<feature type="compositionally biased region" description="Low complexity" evidence="1">
    <location>
        <begin position="46"/>
        <end position="61"/>
    </location>
</feature>
<evidence type="ECO:0008006" key="4">
    <source>
        <dbReference type="Google" id="ProtNLM"/>
    </source>
</evidence>
<comment type="caution">
    <text evidence="2">The sequence shown here is derived from an EMBL/GenBank/DDBJ whole genome shotgun (WGS) entry which is preliminary data.</text>
</comment>
<evidence type="ECO:0000313" key="2">
    <source>
        <dbReference type="EMBL" id="MDP5227798.1"/>
    </source>
</evidence>
<gene>
    <name evidence="2" type="ORF">Q9R02_11590</name>
</gene>
<sequence length="91" mass="9142">MTGTGTFSALLVAVAGLYTAEAIGVGVGETGTLDDVVELAEGPGFPASDPQAASPSASSAMDAHADRARFMMIPDHVVSDVPTTLHGITIE</sequence>
<dbReference type="Proteomes" id="UP001232725">
    <property type="component" value="Unassembled WGS sequence"/>
</dbReference>
<evidence type="ECO:0000256" key="1">
    <source>
        <dbReference type="SAM" id="MobiDB-lite"/>
    </source>
</evidence>
<accession>A0ABT9IQC3</accession>
<reference evidence="2 3" key="1">
    <citation type="submission" date="2023-08" db="EMBL/GenBank/DDBJ databases">
        <title>Arthrobacter horti sp. nov., isolated from forest soil.</title>
        <authorList>
            <person name="Park M."/>
        </authorList>
    </citation>
    <scope>NUCLEOTIDE SEQUENCE [LARGE SCALE GENOMIC DNA]</scope>
    <source>
        <strain evidence="2 3">YJM1</strain>
    </source>
</reference>
<proteinExistence type="predicted"/>
<evidence type="ECO:0000313" key="3">
    <source>
        <dbReference type="Proteomes" id="UP001232725"/>
    </source>
</evidence>
<name>A0ABT9IQC3_9MICC</name>
<feature type="region of interest" description="Disordered" evidence="1">
    <location>
        <begin position="40"/>
        <end position="61"/>
    </location>
</feature>